<dbReference type="GO" id="GO:0004190">
    <property type="term" value="F:aspartic-type endopeptidase activity"/>
    <property type="evidence" value="ECO:0007669"/>
    <property type="project" value="InterPro"/>
</dbReference>
<organism evidence="4 5">
    <name type="scientific">Paraburkholderia phenoliruptrix</name>
    <dbReference type="NCBI Taxonomy" id="252970"/>
    <lineage>
        <taxon>Bacteria</taxon>
        <taxon>Pseudomonadati</taxon>
        <taxon>Pseudomonadota</taxon>
        <taxon>Betaproteobacteria</taxon>
        <taxon>Burkholderiales</taxon>
        <taxon>Burkholderiaceae</taxon>
        <taxon>Paraburkholderia</taxon>
    </lineage>
</organism>
<dbReference type="PANTHER" id="PTHR30487:SF0">
    <property type="entry name" value="PREPILIN LEADER PEPTIDASE_N-METHYLTRANSFERASE-RELATED"/>
    <property type="match status" value="1"/>
</dbReference>
<comment type="similarity">
    <text evidence="1">Belongs to the peptidase A24 family.</text>
</comment>
<dbReference type="AlphaFoldDB" id="A0A6J5C0B7"/>
<sequence length="170" mass="17565">MQVSTVLLLFMLWCACVAISDYRSRRISNALVITGLIAAFLCALLDMGPFGLSAAQAAAGAAVGLVALLPFFAFGVMGAADVKVFAVLGAWCGMHALIGLWAVASVVAGLHALCVLVATRTRVGALLARRAPTFELAGRRATPFAACLTVPLLIWLAVQIAARILAGGAR</sequence>
<proteinExistence type="inferred from homology"/>
<keyword evidence="2" id="KW-0812">Transmembrane</keyword>
<feature type="transmembrane region" description="Helical" evidence="2">
    <location>
        <begin position="98"/>
        <end position="120"/>
    </location>
</feature>
<gene>
    <name evidence="4" type="ORF">LMG22037_04951</name>
</gene>
<evidence type="ECO:0000256" key="2">
    <source>
        <dbReference type="SAM" id="Phobius"/>
    </source>
</evidence>
<protein>
    <recommendedName>
        <fullName evidence="3">Prepilin type IV endopeptidase peptidase domain-containing protein</fullName>
    </recommendedName>
</protein>
<feature type="domain" description="Prepilin type IV endopeptidase peptidase" evidence="3">
    <location>
        <begin position="8"/>
        <end position="112"/>
    </location>
</feature>
<reference evidence="4 5" key="1">
    <citation type="submission" date="2020-04" db="EMBL/GenBank/DDBJ databases">
        <authorList>
            <person name="De Canck E."/>
        </authorList>
    </citation>
    <scope>NUCLEOTIDE SEQUENCE [LARGE SCALE GENOMIC DNA]</scope>
    <source>
        <strain evidence="4 5">LMG 22037</strain>
    </source>
</reference>
<evidence type="ECO:0000259" key="3">
    <source>
        <dbReference type="Pfam" id="PF01478"/>
    </source>
</evidence>
<dbReference type="PANTHER" id="PTHR30487">
    <property type="entry name" value="TYPE 4 PREPILIN-LIKE PROTEINS LEADER PEPTIDE-PROCESSING ENZYME"/>
    <property type="match status" value="1"/>
</dbReference>
<accession>A0A6J5C0B7</accession>
<feature type="transmembrane region" description="Helical" evidence="2">
    <location>
        <begin position="28"/>
        <end position="45"/>
    </location>
</feature>
<dbReference type="GO" id="GO:0005886">
    <property type="term" value="C:plasma membrane"/>
    <property type="evidence" value="ECO:0007669"/>
    <property type="project" value="TreeGrafter"/>
</dbReference>
<feature type="transmembrane region" description="Helical" evidence="2">
    <location>
        <begin position="141"/>
        <end position="166"/>
    </location>
</feature>
<dbReference type="InterPro" id="IPR050882">
    <property type="entry name" value="Prepilin_peptidase/N-MTase"/>
</dbReference>
<name>A0A6J5C0B7_9BURK</name>
<dbReference type="GO" id="GO:0006465">
    <property type="term" value="P:signal peptide processing"/>
    <property type="evidence" value="ECO:0007669"/>
    <property type="project" value="TreeGrafter"/>
</dbReference>
<evidence type="ECO:0000313" key="4">
    <source>
        <dbReference type="EMBL" id="CAB3723270.1"/>
    </source>
</evidence>
<dbReference type="InterPro" id="IPR000045">
    <property type="entry name" value="Prepilin_IV_endopep_pep"/>
</dbReference>
<evidence type="ECO:0000313" key="5">
    <source>
        <dbReference type="Proteomes" id="UP000494249"/>
    </source>
</evidence>
<dbReference type="EMBL" id="CADIKB010000031">
    <property type="protein sequence ID" value="CAB3723270.1"/>
    <property type="molecule type" value="Genomic_DNA"/>
</dbReference>
<evidence type="ECO:0000256" key="1">
    <source>
        <dbReference type="ARBA" id="ARBA00005801"/>
    </source>
</evidence>
<dbReference type="Gene3D" id="1.20.120.1220">
    <property type="match status" value="1"/>
</dbReference>
<feature type="transmembrane region" description="Helical" evidence="2">
    <location>
        <begin position="57"/>
        <end position="78"/>
    </location>
</feature>
<keyword evidence="2" id="KW-1133">Transmembrane helix</keyword>
<dbReference type="Proteomes" id="UP000494249">
    <property type="component" value="Unassembled WGS sequence"/>
</dbReference>
<keyword evidence="2" id="KW-0472">Membrane</keyword>
<dbReference type="Pfam" id="PF01478">
    <property type="entry name" value="Peptidase_A24"/>
    <property type="match status" value="1"/>
</dbReference>